<evidence type="ECO:0000313" key="4">
    <source>
        <dbReference type="Proteomes" id="UP000075666"/>
    </source>
</evidence>
<organism evidence="3 4">
    <name type="scientific">Heyndrickxia sporothermodurans</name>
    <dbReference type="NCBI Taxonomy" id="46224"/>
    <lineage>
        <taxon>Bacteria</taxon>
        <taxon>Bacillati</taxon>
        <taxon>Bacillota</taxon>
        <taxon>Bacilli</taxon>
        <taxon>Bacillales</taxon>
        <taxon>Bacillaceae</taxon>
        <taxon>Heyndrickxia</taxon>
    </lineage>
</organism>
<dbReference type="InterPro" id="IPR048443">
    <property type="entry name" value="RqcP2_N"/>
</dbReference>
<reference evidence="3 4" key="1">
    <citation type="submission" date="2016-01" db="EMBL/GenBank/DDBJ databases">
        <title>Genome Sequences of Twelve Sporeforming Bacillus Species Isolated from Foods.</title>
        <authorList>
            <person name="Berendsen E.M."/>
            <person name="Wells-Bennik M.H."/>
            <person name="Krawcyk A.O."/>
            <person name="De Jong A."/>
            <person name="Holsappel S."/>
            <person name="Eijlander R.T."/>
            <person name="Kuipers O.P."/>
        </authorList>
    </citation>
    <scope>NUCLEOTIDE SEQUENCE [LARGE SCALE GENOMIC DNA]</scope>
    <source>
        <strain evidence="3 4">B4102</strain>
    </source>
</reference>
<gene>
    <name evidence="3" type="ORF">B4102_1249</name>
</gene>
<dbReference type="Pfam" id="PF17774">
    <property type="entry name" value="YlmH_RBD"/>
    <property type="match status" value="1"/>
</dbReference>
<dbReference type="PATRIC" id="fig|46224.3.peg.2484"/>
<keyword evidence="1" id="KW-0694">RNA-binding</keyword>
<dbReference type="STRING" id="46224.B4102_1249"/>
<name>A0A150L777_9BACI</name>
<dbReference type="Gene3D" id="3.30.70.330">
    <property type="match status" value="1"/>
</dbReference>
<dbReference type="SMART" id="SM00363">
    <property type="entry name" value="S4"/>
    <property type="match status" value="1"/>
</dbReference>
<evidence type="ECO:0000313" key="3">
    <source>
        <dbReference type="EMBL" id="KYD08167.1"/>
    </source>
</evidence>
<dbReference type="PROSITE" id="PS50889">
    <property type="entry name" value="S4"/>
    <property type="match status" value="1"/>
</dbReference>
<dbReference type="PANTHER" id="PTHR13633:SF3">
    <property type="entry name" value="MITOCHONDRIAL TRANSCRIPTION RESCUE FACTOR 1"/>
    <property type="match status" value="1"/>
</dbReference>
<accession>A0A150L777</accession>
<dbReference type="InterPro" id="IPR012677">
    <property type="entry name" value="Nucleotide-bd_a/b_plait_sf"/>
</dbReference>
<dbReference type="SUPFAM" id="SSF55174">
    <property type="entry name" value="Alpha-L RNA-binding motif"/>
    <property type="match status" value="1"/>
</dbReference>
<dbReference type="CDD" id="cd00165">
    <property type="entry name" value="S4"/>
    <property type="match status" value="1"/>
</dbReference>
<evidence type="ECO:0000259" key="2">
    <source>
        <dbReference type="SMART" id="SM00363"/>
    </source>
</evidence>
<evidence type="ECO:0000256" key="1">
    <source>
        <dbReference type="PROSITE-ProRule" id="PRU00182"/>
    </source>
</evidence>
<dbReference type="InterPro" id="IPR040591">
    <property type="entry name" value="RqcP2_RBD"/>
</dbReference>
<dbReference type="RefSeq" id="WP_066230104.1">
    <property type="nucleotide sequence ID" value="NZ_JALKTV010000003.1"/>
</dbReference>
<dbReference type="InterPro" id="IPR036986">
    <property type="entry name" value="S4_RNA-bd_sf"/>
</dbReference>
<feature type="domain" description="RNA-binding S4" evidence="2">
    <location>
        <begin position="182"/>
        <end position="239"/>
    </location>
</feature>
<dbReference type="AlphaFoldDB" id="A0A150L777"/>
<dbReference type="Gene3D" id="3.10.290.10">
    <property type="entry name" value="RNA-binding S4 domain"/>
    <property type="match status" value="1"/>
</dbReference>
<protein>
    <recommendedName>
        <fullName evidence="2">RNA-binding S4 domain-containing protein</fullName>
    </recommendedName>
</protein>
<dbReference type="InterPro" id="IPR002942">
    <property type="entry name" value="S4_RNA-bd"/>
</dbReference>
<proteinExistence type="predicted"/>
<dbReference type="Gene3D" id="3.30.1370.160">
    <property type="match status" value="1"/>
</dbReference>
<dbReference type="Proteomes" id="UP000075666">
    <property type="component" value="Unassembled WGS sequence"/>
</dbReference>
<keyword evidence="4" id="KW-1185">Reference proteome</keyword>
<comment type="caution">
    <text evidence="3">The sequence shown here is derived from an EMBL/GenBank/DDBJ whole genome shotgun (WGS) entry which is preliminary data.</text>
</comment>
<dbReference type="OrthoDB" id="9812787at2"/>
<sequence>MDNIYQHFRPEEKEFIDQVVNWKQYVEDCYAPKLTDFLDPRQIHIVQSIIGIGQQVRVHVFGGHEFCERKRVLLYPDYYSPSQEDFQIALFEIKYPSKFVTVTHRQVLGTLMSLGVKREKFGDILIDGHRIQFFIVKELKDYIKLEFCQVGKISIELMEMNMNEMISIGETWHEQQTTVSSLRLDAVISSIYNISRQKAQTLIQHGQVKVNWRMTEQTSFICDEGDMISARGYGRSKIIAIDGQTRKEKWRILVGVMK</sequence>
<dbReference type="Pfam" id="PF01479">
    <property type="entry name" value="S4"/>
    <property type="match status" value="1"/>
</dbReference>
<dbReference type="EMBL" id="LQYN01000034">
    <property type="protein sequence ID" value="KYD08167.1"/>
    <property type="molecule type" value="Genomic_DNA"/>
</dbReference>
<dbReference type="GO" id="GO:0003723">
    <property type="term" value="F:RNA binding"/>
    <property type="evidence" value="ECO:0007669"/>
    <property type="project" value="UniProtKB-KW"/>
</dbReference>
<dbReference type="Pfam" id="PF21278">
    <property type="entry name" value="YlmH_1st"/>
    <property type="match status" value="1"/>
</dbReference>
<dbReference type="PANTHER" id="PTHR13633">
    <property type="entry name" value="MITOCHONDRIAL TRANSCRIPTION RESCUE FACTOR 1"/>
    <property type="match status" value="1"/>
</dbReference>